<keyword evidence="1" id="KW-1185">Reference proteome</keyword>
<organism evidence="1 2">
    <name type="scientific">Biomphalaria glabrata</name>
    <name type="common">Bloodfluke planorb</name>
    <name type="synonym">Freshwater snail</name>
    <dbReference type="NCBI Taxonomy" id="6526"/>
    <lineage>
        <taxon>Eukaryota</taxon>
        <taxon>Metazoa</taxon>
        <taxon>Spiralia</taxon>
        <taxon>Lophotrochozoa</taxon>
        <taxon>Mollusca</taxon>
        <taxon>Gastropoda</taxon>
        <taxon>Heterobranchia</taxon>
        <taxon>Euthyneura</taxon>
        <taxon>Panpulmonata</taxon>
        <taxon>Hygrophila</taxon>
        <taxon>Lymnaeoidea</taxon>
        <taxon>Planorbidae</taxon>
        <taxon>Biomphalaria</taxon>
    </lineage>
</organism>
<dbReference type="GeneID" id="129928030"/>
<proteinExistence type="predicted"/>
<evidence type="ECO:0000313" key="1">
    <source>
        <dbReference type="Proteomes" id="UP001165740"/>
    </source>
</evidence>
<protein>
    <submittedName>
        <fullName evidence="2">Uncharacterized protein LOC129928030 isoform X1</fullName>
    </submittedName>
</protein>
<dbReference type="AlphaFoldDB" id="A0A9W3B8X2"/>
<evidence type="ECO:0000313" key="2">
    <source>
        <dbReference type="RefSeq" id="XP_055895896.1"/>
    </source>
</evidence>
<dbReference type="Proteomes" id="UP001165740">
    <property type="component" value="Chromosome 9"/>
</dbReference>
<gene>
    <name evidence="2" type="primary">LOC129928030</name>
</gene>
<dbReference type="RefSeq" id="XP_055895896.1">
    <property type="nucleotide sequence ID" value="XM_056039921.1"/>
</dbReference>
<name>A0A9W3B8X2_BIOGL</name>
<sequence length="235" mass="27806">MKTWITLGLIKKRVNKKCKYVYVLKRGKPIKKGLVVVRWKFNIHYGFRHDRSIFRNSKPIFVKDFLDQKLKNPLTQRINFLHGICLVLLNSFGYCTKFILDELKDYCRNDDSLEISRLKDALLEQYDDLYFLNSTVQAFHDLGCNKEDIENGVFGCYKAAKNLNDLDSVSRCPCSNPIYFHYNRKMENCLTKHNAAFRSKYLSSRQILRNQRTFFLTLQKCSYSLSDINTKQYDD</sequence>
<accession>A0A9W3B8X2</accession>
<reference evidence="2" key="1">
    <citation type="submission" date="2025-08" db="UniProtKB">
        <authorList>
            <consortium name="RefSeq"/>
        </authorList>
    </citation>
    <scope>IDENTIFICATION</scope>
</reference>